<organism evidence="2 3">
    <name type="scientific">Nesidiocoris tenuis</name>
    <dbReference type="NCBI Taxonomy" id="355587"/>
    <lineage>
        <taxon>Eukaryota</taxon>
        <taxon>Metazoa</taxon>
        <taxon>Ecdysozoa</taxon>
        <taxon>Arthropoda</taxon>
        <taxon>Hexapoda</taxon>
        <taxon>Insecta</taxon>
        <taxon>Pterygota</taxon>
        <taxon>Neoptera</taxon>
        <taxon>Paraneoptera</taxon>
        <taxon>Hemiptera</taxon>
        <taxon>Heteroptera</taxon>
        <taxon>Panheteroptera</taxon>
        <taxon>Cimicomorpha</taxon>
        <taxon>Miridae</taxon>
        <taxon>Dicyphina</taxon>
        <taxon>Nesidiocoris</taxon>
    </lineage>
</organism>
<evidence type="ECO:0000313" key="3">
    <source>
        <dbReference type="Proteomes" id="UP000479000"/>
    </source>
</evidence>
<feature type="non-terminal residue" evidence="2">
    <location>
        <position position="55"/>
    </location>
</feature>
<feature type="region of interest" description="Disordered" evidence="1">
    <location>
        <begin position="1"/>
        <end position="26"/>
    </location>
</feature>
<accession>A0A6H5FYF2</accession>
<dbReference type="Proteomes" id="UP000479000">
    <property type="component" value="Unassembled WGS sequence"/>
</dbReference>
<reference evidence="2 3" key="1">
    <citation type="submission" date="2020-02" db="EMBL/GenBank/DDBJ databases">
        <authorList>
            <person name="Ferguson B K."/>
        </authorList>
    </citation>
    <scope>NUCLEOTIDE SEQUENCE [LARGE SCALE GENOMIC DNA]</scope>
</reference>
<gene>
    <name evidence="2" type="ORF">NTEN_LOCUS1432</name>
</gene>
<dbReference type="AlphaFoldDB" id="A0A6H5FYF2"/>
<evidence type="ECO:0000256" key="1">
    <source>
        <dbReference type="SAM" id="MobiDB-lite"/>
    </source>
</evidence>
<evidence type="ECO:0000313" key="2">
    <source>
        <dbReference type="EMBL" id="CAA9994616.1"/>
    </source>
</evidence>
<proteinExistence type="predicted"/>
<dbReference type="EMBL" id="CADCXU010002048">
    <property type="protein sequence ID" value="CAA9994616.1"/>
    <property type="molecule type" value="Genomic_DNA"/>
</dbReference>
<keyword evidence="3" id="KW-1185">Reference proteome</keyword>
<protein>
    <submittedName>
        <fullName evidence="2">Uncharacterized protein</fullName>
    </submittedName>
</protein>
<name>A0A6H5FYF2_9HEMI</name>
<sequence>MSFKPAGGVAGAADDRGRLQSSPETLEARLSRLHTARFDVAIFPRATDPHQIDST</sequence>